<dbReference type="InterPro" id="IPR008926">
    <property type="entry name" value="RNR_R1-su_N"/>
</dbReference>
<dbReference type="Pfam" id="PF12637">
    <property type="entry name" value="TSCPD"/>
    <property type="match status" value="1"/>
</dbReference>
<keyword evidence="7 14" id="KW-0547">Nucleotide-binding</keyword>
<dbReference type="GO" id="GO:0004748">
    <property type="term" value="F:ribonucleoside-diphosphate reductase activity, thioredoxin disulfide as acceptor"/>
    <property type="evidence" value="ECO:0007669"/>
    <property type="project" value="UniProtKB-EC"/>
</dbReference>
<dbReference type="NCBIfam" id="TIGR02504">
    <property type="entry name" value="NrdJ_Z"/>
    <property type="match status" value="1"/>
</dbReference>
<keyword evidence="10" id="KW-1015">Disulfide bond</keyword>
<evidence type="ECO:0000256" key="9">
    <source>
        <dbReference type="ARBA" id="ARBA00023116"/>
    </source>
</evidence>
<dbReference type="InterPro" id="IPR013509">
    <property type="entry name" value="RNR_lsu_N"/>
</dbReference>
<dbReference type="Proteomes" id="UP000319296">
    <property type="component" value="Unassembled WGS sequence"/>
</dbReference>
<comment type="cofactor">
    <cofactor evidence="1 14">
        <name>adenosylcob(III)alamin</name>
        <dbReference type="ChEBI" id="CHEBI:18408"/>
    </cofactor>
</comment>
<evidence type="ECO:0000256" key="14">
    <source>
        <dbReference type="RuleBase" id="RU364064"/>
    </source>
</evidence>
<sequence length="849" mass="94643">MSIKKPIDLKINLEKDNLTKNFSENAVTVLKKRYLAKDANGFIIENISGMFERVSSNISEADYNYKSSKEQVEKLKSDFYDEMTNLRFLPNSPTLMNAGRPLQQLSACFVLPIEDSMGSIFETLKNTALIHQSGGGTGFSFSRLRPKNDVVHSTKGVSSGPVSFMQVFNAATEAVKQGGTRRGANMGILNVDHPDIMDFITSKKDTSKLNNFNISVAITEDFIDKALKNEEYPLVNPRSKEIVKYLNAGEVFDTIVELAWKSGEPGIIFIDRINKFNPVPSAGLIESTNPCGEQPLIPYESCNLGSINVGKFIKKHPINISGLNDIDYYANLIDWESLRKTVHIATHFLDNVIDKNNYPLEKIKETTLSNRKIGLGIMGYADTLIKLDIPYNNEIALQTAEKIMEFINTESKAKSQELGEIRGSFPNFDNSIWKTKGYKAMRNATTTTIAPTGTISIIGGASSGIEPLFALSYERHVLDNQSLIEIDKNLKDKFNDLGIFSNELIDFIAKEGKFDQNAYKNWKDYNPSPFKISSDIKNLYEKNGEKIEEYKIFEYLNSVFITSHDITPKWHVLTQSAFQKYTDNAVSKTVNFPHNAAKEDIKEVYVQAYNLNLKGITVYRDGSREQVLTTNKSLSQQTQNENENINNKDMSNKKHILIEPRKRPDIIHGVTIKMVTGCGPLYVTINKDENDAPFEIFNSIGKSGGCAQSQTESIGRMVSMALRSGIDAEEIISQLKGIRCNQPYGFGENIIYSCADAIGKALEKSLKGIADLKKCNCGEDGLNADIVKKNNTDNNYNSKDNNHENNLHNHNTDALNTQFRGACPSCGGSNLKHAEGCTVCLDCGYSDCG</sequence>
<dbReference type="AlphaFoldDB" id="A0A519BPF6"/>
<keyword evidence="11 14" id="KW-0170">Cobalt</keyword>
<evidence type="ECO:0000256" key="13">
    <source>
        <dbReference type="ARBA" id="ARBA00047754"/>
    </source>
</evidence>
<dbReference type="InterPro" id="IPR024434">
    <property type="entry name" value="TSCPD_dom"/>
</dbReference>
<evidence type="ECO:0000256" key="3">
    <source>
        <dbReference type="ARBA" id="ARBA00012274"/>
    </source>
</evidence>
<comment type="catalytic activity">
    <reaction evidence="13 14">
        <text>a 2'-deoxyribonucleoside 5'-diphosphate + [thioredoxin]-disulfide + H2O = a ribonucleoside 5'-diphosphate + [thioredoxin]-dithiol</text>
        <dbReference type="Rhea" id="RHEA:23252"/>
        <dbReference type="Rhea" id="RHEA-COMP:10698"/>
        <dbReference type="Rhea" id="RHEA-COMP:10700"/>
        <dbReference type="ChEBI" id="CHEBI:15377"/>
        <dbReference type="ChEBI" id="CHEBI:29950"/>
        <dbReference type="ChEBI" id="CHEBI:50058"/>
        <dbReference type="ChEBI" id="CHEBI:57930"/>
        <dbReference type="ChEBI" id="CHEBI:73316"/>
        <dbReference type="EC" id="1.17.4.1"/>
    </reaction>
</comment>
<comment type="similarity">
    <text evidence="2 14">Belongs to the ribonucleoside diphosphate reductase class-2 family.</text>
</comment>
<dbReference type="InterPro" id="IPR050862">
    <property type="entry name" value="RdRp_reductase_class-2"/>
</dbReference>
<comment type="function">
    <text evidence="12 14">Catalyzes the reduction of ribonucleotides to deoxyribonucleotides. May function to provide a pool of deoxyribonucleotide precursors for DNA repair during oxygen limitation and/or for immediate growth after restoration of oxygen.</text>
</comment>
<dbReference type="SUPFAM" id="SSF51998">
    <property type="entry name" value="PFL-like glycyl radical enzymes"/>
    <property type="match status" value="1"/>
</dbReference>
<dbReference type="GO" id="GO:0031419">
    <property type="term" value="F:cobalamin binding"/>
    <property type="evidence" value="ECO:0007669"/>
    <property type="project" value="UniProtKB-KW"/>
</dbReference>
<keyword evidence="9" id="KW-0215">Deoxyribonucleotide synthesis</keyword>
<dbReference type="Pfam" id="PF02867">
    <property type="entry name" value="Ribonuc_red_lgC"/>
    <property type="match status" value="1"/>
</dbReference>
<dbReference type="GO" id="GO:0009263">
    <property type="term" value="P:deoxyribonucleotide biosynthetic process"/>
    <property type="evidence" value="ECO:0007669"/>
    <property type="project" value="UniProtKB-KW"/>
</dbReference>
<dbReference type="UniPathway" id="UPA00326"/>
<evidence type="ECO:0000256" key="10">
    <source>
        <dbReference type="ARBA" id="ARBA00023157"/>
    </source>
</evidence>
<evidence type="ECO:0000256" key="4">
    <source>
        <dbReference type="ARBA" id="ARBA00014409"/>
    </source>
</evidence>
<feature type="domain" description="Ribonucleotide reductase large subunit N-terminal" evidence="15">
    <location>
        <begin position="21"/>
        <end position="102"/>
    </location>
</feature>
<evidence type="ECO:0000259" key="16">
    <source>
        <dbReference type="Pfam" id="PF02867"/>
    </source>
</evidence>
<dbReference type="SUPFAM" id="SSF48168">
    <property type="entry name" value="R1 subunit of ribonucleotide reductase, N-terminal domain"/>
    <property type="match status" value="1"/>
</dbReference>
<feature type="domain" description="Ribonucleotide reductase large subunit C-terminal" evidence="16">
    <location>
        <begin position="106"/>
        <end position="619"/>
    </location>
</feature>
<keyword evidence="5 14" id="KW-0846">Cobalamin</keyword>
<evidence type="ECO:0000256" key="8">
    <source>
        <dbReference type="ARBA" id="ARBA00023002"/>
    </source>
</evidence>
<evidence type="ECO:0000313" key="18">
    <source>
        <dbReference type="EMBL" id="RZD19155.1"/>
    </source>
</evidence>
<proteinExistence type="inferred from homology"/>
<dbReference type="PANTHER" id="PTHR43371:SF1">
    <property type="entry name" value="RIBONUCLEOSIDE-DIPHOSPHATE REDUCTASE"/>
    <property type="match status" value="1"/>
</dbReference>
<dbReference type="EMBL" id="SGBB01000002">
    <property type="protein sequence ID" value="RZD19155.1"/>
    <property type="molecule type" value="Genomic_DNA"/>
</dbReference>
<name>A0A519BPF6_9DELT</name>
<keyword evidence="6 14" id="KW-0237">DNA synthesis</keyword>
<evidence type="ECO:0000256" key="5">
    <source>
        <dbReference type="ARBA" id="ARBA00022628"/>
    </source>
</evidence>
<gene>
    <name evidence="18" type="ORF">EVG15_01585</name>
</gene>
<protein>
    <recommendedName>
        <fullName evidence="4 14">Vitamin B12-dependent ribonucleotide reductase</fullName>
        <ecNumber evidence="3 14">1.17.4.1</ecNumber>
    </recommendedName>
</protein>
<evidence type="ECO:0000256" key="6">
    <source>
        <dbReference type="ARBA" id="ARBA00022634"/>
    </source>
</evidence>
<evidence type="ECO:0000256" key="11">
    <source>
        <dbReference type="ARBA" id="ARBA00023285"/>
    </source>
</evidence>
<dbReference type="PRINTS" id="PR01183">
    <property type="entry name" value="RIBORDTASEM1"/>
</dbReference>
<keyword evidence="8 14" id="KW-0560">Oxidoreductase</keyword>
<evidence type="ECO:0000313" key="19">
    <source>
        <dbReference type="Proteomes" id="UP000319296"/>
    </source>
</evidence>
<evidence type="ECO:0000259" key="17">
    <source>
        <dbReference type="Pfam" id="PF12637"/>
    </source>
</evidence>
<evidence type="ECO:0000259" key="15">
    <source>
        <dbReference type="Pfam" id="PF00317"/>
    </source>
</evidence>
<dbReference type="Pfam" id="PF00317">
    <property type="entry name" value="Ribonuc_red_lgN"/>
    <property type="match status" value="1"/>
</dbReference>
<reference evidence="18 19" key="1">
    <citation type="journal article" date="2019" name="ISME J.">
        <title>Insights into ecological role of a new deltaproteobacterial order Candidatus Acidulodesulfobacterales by metagenomics and metatranscriptomics.</title>
        <authorList>
            <person name="Tan S."/>
            <person name="Liu J."/>
            <person name="Fang Y."/>
            <person name="Hedlund B.P."/>
            <person name="Lian Z.H."/>
            <person name="Huang L.Y."/>
            <person name="Li J.T."/>
            <person name="Huang L.N."/>
            <person name="Li W.J."/>
            <person name="Jiang H.C."/>
            <person name="Dong H.L."/>
            <person name="Shu W.S."/>
        </authorList>
    </citation>
    <scope>NUCLEOTIDE SEQUENCE [LARGE SCALE GENOMIC DNA]</scope>
    <source>
        <strain evidence="18">AP1</strain>
    </source>
</reference>
<dbReference type="Gene3D" id="3.20.70.20">
    <property type="match status" value="1"/>
</dbReference>
<comment type="caution">
    <text evidence="18">The sequence shown here is derived from an EMBL/GenBank/DDBJ whole genome shotgun (WGS) entry which is preliminary data.</text>
</comment>
<organism evidence="18 19">
    <name type="scientific">Candidatus Acididesulfobacter diazotrophicus</name>
    <dbReference type="NCBI Taxonomy" id="2597226"/>
    <lineage>
        <taxon>Bacteria</taxon>
        <taxon>Deltaproteobacteria</taxon>
        <taxon>Candidatus Acidulodesulfobacterales</taxon>
        <taxon>Candidatus Acididesulfobacter</taxon>
    </lineage>
</organism>
<dbReference type="GO" id="GO:0071897">
    <property type="term" value="P:DNA biosynthetic process"/>
    <property type="evidence" value="ECO:0007669"/>
    <property type="project" value="UniProtKB-KW"/>
</dbReference>
<feature type="domain" description="TSCPD" evidence="17">
    <location>
        <begin position="663"/>
        <end position="764"/>
    </location>
</feature>
<dbReference type="CDD" id="cd02888">
    <property type="entry name" value="RNR_II_dimer"/>
    <property type="match status" value="1"/>
</dbReference>
<dbReference type="GO" id="GO:0005524">
    <property type="term" value="F:ATP binding"/>
    <property type="evidence" value="ECO:0007669"/>
    <property type="project" value="InterPro"/>
</dbReference>
<evidence type="ECO:0000256" key="12">
    <source>
        <dbReference type="ARBA" id="ARBA00025437"/>
    </source>
</evidence>
<dbReference type="InterPro" id="IPR000788">
    <property type="entry name" value="RNR_lg_C"/>
</dbReference>
<evidence type="ECO:0000256" key="7">
    <source>
        <dbReference type="ARBA" id="ARBA00022741"/>
    </source>
</evidence>
<dbReference type="EC" id="1.17.4.1" evidence="3 14"/>
<accession>A0A519BPF6</accession>
<evidence type="ECO:0000256" key="2">
    <source>
        <dbReference type="ARBA" id="ARBA00007405"/>
    </source>
</evidence>
<dbReference type="PANTHER" id="PTHR43371">
    <property type="entry name" value="VITAMIN B12-DEPENDENT RIBONUCLEOTIDE REDUCTASE"/>
    <property type="match status" value="1"/>
</dbReference>
<dbReference type="InterPro" id="IPR013344">
    <property type="entry name" value="RNR_NrdJ/NrdZ"/>
</dbReference>
<evidence type="ECO:0000256" key="1">
    <source>
        <dbReference type="ARBA" id="ARBA00001922"/>
    </source>
</evidence>